<feature type="transmembrane region" description="Helical" evidence="1">
    <location>
        <begin position="168"/>
        <end position="187"/>
    </location>
</feature>
<name>A0A517R8A2_9PLAN</name>
<organism evidence="2 3">
    <name type="scientific">Gimesia alba</name>
    <dbReference type="NCBI Taxonomy" id="2527973"/>
    <lineage>
        <taxon>Bacteria</taxon>
        <taxon>Pseudomonadati</taxon>
        <taxon>Planctomycetota</taxon>
        <taxon>Planctomycetia</taxon>
        <taxon>Planctomycetales</taxon>
        <taxon>Planctomycetaceae</taxon>
        <taxon>Gimesia</taxon>
    </lineage>
</organism>
<keyword evidence="3" id="KW-1185">Reference proteome</keyword>
<dbReference type="Proteomes" id="UP000317171">
    <property type="component" value="Chromosome"/>
</dbReference>
<feature type="transmembrane region" description="Helical" evidence="1">
    <location>
        <begin position="34"/>
        <end position="54"/>
    </location>
</feature>
<proteinExistence type="predicted"/>
<evidence type="ECO:0000313" key="3">
    <source>
        <dbReference type="Proteomes" id="UP000317171"/>
    </source>
</evidence>
<dbReference type="OrthoDB" id="151583at2"/>
<evidence type="ECO:0000313" key="2">
    <source>
        <dbReference type="EMBL" id="QDT40071.1"/>
    </source>
</evidence>
<sequence length="325" mass="36594">MKHLPPGIALLLLGPLFGELISGHQTLFQFINPLNFILSALPYGCGAVLCRELVVRWGKGWFALVLLGIAFGIYEEAIVARSFWDPEWAELGALRDYSYWQGVTWIYAEVLIHFHLTISILCSVVLAEIIYADRRNETWVSNRGLIACGVGLALWMPALMLLNPYMPPLVGFTFSWLAIAGLVYAAWRLPAQVFPQRAGKSVRPLWYALIAAVNMTLVFVSVFVLPELNPAWLPAWPAVFVFVALLDALTFWIIMRWSGNATTWDDRHKLALVIGLTAFFLLMDFLKDLESDFTGLSIVALITIWGFRKAWLQVKHRSGTCPQPL</sequence>
<feature type="transmembrane region" description="Helical" evidence="1">
    <location>
        <begin position="293"/>
        <end position="311"/>
    </location>
</feature>
<feature type="transmembrane region" description="Helical" evidence="1">
    <location>
        <begin position="207"/>
        <end position="226"/>
    </location>
</feature>
<feature type="transmembrane region" description="Helical" evidence="1">
    <location>
        <begin position="104"/>
        <end position="132"/>
    </location>
</feature>
<reference evidence="2 3" key="1">
    <citation type="submission" date="2019-02" db="EMBL/GenBank/DDBJ databases">
        <title>Deep-cultivation of Planctomycetes and their phenomic and genomic characterization uncovers novel biology.</title>
        <authorList>
            <person name="Wiegand S."/>
            <person name="Jogler M."/>
            <person name="Boedeker C."/>
            <person name="Pinto D."/>
            <person name="Vollmers J."/>
            <person name="Rivas-Marin E."/>
            <person name="Kohn T."/>
            <person name="Peeters S.H."/>
            <person name="Heuer A."/>
            <person name="Rast P."/>
            <person name="Oberbeckmann S."/>
            <person name="Bunk B."/>
            <person name="Jeske O."/>
            <person name="Meyerdierks A."/>
            <person name="Storesund J.E."/>
            <person name="Kallscheuer N."/>
            <person name="Luecker S."/>
            <person name="Lage O.M."/>
            <person name="Pohl T."/>
            <person name="Merkel B.J."/>
            <person name="Hornburger P."/>
            <person name="Mueller R.-W."/>
            <person name="Bruemmer F."/>
            <person name="Labrenz M."/>
            <person name="Spormann A.M."/>
            <person name="Op den Camp H."/>
            <person name="Overmann J."/>
            <person name="Amann R."/>
            <person name="Jetten M.S.M."/>
            <person name="Mascher T."/>
            <person name="Medema M.H."/>
            <person name="Devos D.P."/>
            <person name="Kaster A.-K."/>
            <person name="Ovreas L."/>
            <person name="Rohde M."/>
            <person name="Galperin M.Y."/>
            <person name="Jogler C."/>
        </authorList>
    </citation>
    <scope>NUCLEOTIDE SEQUENCE [LARGE SCALE GENOMIC DNA]</scope>
    <source>
        <strain evidence="2 3">Pan241w</strain>
    </source>
</reference>
<protein>
    <submittedName>
        <fullName evidence="2">Uncharacterized protein</fullName>
    </submittedName>
</protein>
<feature type="transmembrane region" description="Helical" evidence="1">
    <location>
        <begin position="270"/>
        <end position="287"/>
    </location>
</feature>
<keyword evidence="1" id="KW-0472">Membrane</keyword>
<feature type="transmembrane region" description="Helical" evidence="1">
    <location>
        <begin position="238"/>
        <end position="258"/>
    </location>
</feature>
<dbReference type="AlphaFoldDB" id="A0A517R8A2"/>
<keyword evidence="1" id="KW-1133">Transmembrane helix</keyword>
<evidence type="ECO:0000256" key="1">
    <source>
        <dbReference type="SAM" id="Phobius"/>
    </source>
</evidence>
<accession>A0A517R8A2</accession>
<keyword evidence="1" id="KW-0812">Transmembrane</keyword>
<gene>
    <name evidence="2" type="ORF">Pan241w_01240</name>
</gene>
<dbReference type="EMBL" id="CP036269">
    <property type="protein sequence ID" value="QDT40071.1"/>
    <property type="molecule type" value="Genomic_DNA"/>
</dbReference>
<feature type="transmembrane region" description="Helical" evidence="1">
    <location>
        <begin position="144"/>
        <end position="162"/>
    </location>
</feature>
<dbReference type="RefSeq" id="WP_145209406.1">
    <property type="nucleotide sequence ID" value="NZ_CP036269.1"/>
</dbReference>
<dbReference type="KEGG" id="gaz:Pan241w_01240"/>
<feature type="transmembrane region" description="Helical" evidence="1">
    <location>
        <begin position="61"/>
        <end position="84"/>
    </location>
</feature>